<dbReference type="PROSITE" id="PS51257">
    <property type="entry name" value="PROKAR_LIPOPROTEIN"/>
    <property type="match status" value="1"/>
</dbReference>
<comment type="caution">
    <text evidence="2">The sequence shown here is derived from an EMBL/GenBank/DDBJ whole genome shotgun (WGS) entry which is preliminary data.</text>
</comment>
<keyword evidence="3" id="KW-1185">Reference proteome</keyword>
<reference evidence="2 3" key="1">
    <citation type="submission" date="2018-05" db="EMBL/GenBank/DDBJ databases">
        <title>Genomic Encyclopedia of Type Strains, Phase IV (KMG-V): Genome sequencing to study the core and pangenomes of soil and plant-associated prokaryotes.</title>
        <authorList>
            <person name="Whitman W."/>
        </authorList>
    </citation>
    <scope>NUCLEOTIDE SEQUENCE [LARGE SCALE GENOMIC DNA]</scope>
    <source>
        <strain evidence="2 3">SCZa-39</strain>
    </source>
</reference>
<protein>
    <submittedName>
        <fullName evidence="2">Uncharacterized protein</fullName>
    </submittedName>
</protein>
<evidence type="ECO:0000256" key="1">
    <source>
        <dbReference type="SAM" id="SignalP"/>
    </source>
</evidence>
<evidence type="ECO:0000313" key="2">
    <source>
        <dbReference type="EMBL" id="PVX86493.1"/>
    </source>
</evidence>
<name>A0ABX5KTZ2_9BURK</name>
<dbReference type="Proteomes" id="UP000245712">
    <property type="component" value="Unassembled WGS sequence"/>
</dbReference>
<proteinExistence type="predicted"/>
<dbReference type="RefSeq" id="WP_133254417.1">
    <property type="nucleotide sequence ID" value="NZ_QEOB01000002.1"/>
</dbReference>
<sequence length="159" mass="15704">MKRMLLIAVGLVASIAFAGCTSQVQQTIESLASNAQGKVLKACGLIQPALLDLSALVPADPNLKKLADDNGKLCTAVAQLDATNAKSLVDTVIPQAIGLVSLLPLDAATATAIKLALGAASIALSNWLDVYGAPVQTAAPAAASGASEGSAPLAASSAS</sequence>
<gene>
    <name evidence="2" type="ORF">C7402_102329</name>
</gene>
<feature type="signal peptide" evidence="1">
    <location>
        <begin position="1"/>
        <end position="18"/>
    </location>
</feature>
<feature type="chain" id="PRO_5047545249" evidence="1">
    <location>
        <begin position="19"/>
        <end position="159"/>
    </location>
</feature>
<evidence type="ECO:0000313" key="3">
    <source>
        <dbReference type="Proteomes" id="UP000245712"/>
    </source>
</evidence>
<dbReference type="EMBL" id="QEOB01000002">
    <property type="protein sequence ID" value="PVX86493.1"/>
    <property type="molecule type" value="Genomic_DNA"/>
</dbReference>
<organism evidence="2 3">
    <name type="scientific">Paraburkholderia unamae</name>
    <dbReference type="NCBI Taxonomy" id="219649"/>
    <lineage>
        <taxon>Bacteria</taxon>
        <taxon>Pseudomonadati</taxon>
        <taxon>Pseudomonadota</taxon>
        <taxon>Betaproteobacteria</taxon>
        <taxon>Burkholderiales</taxon>
        <taxon>Burkholderiaceae</taxon>
        <taxon>Paraburkholderia</taxon>
    </lineage>
</organism>
<keyword evidence="1" id="KW-0732">Signal</keyword>
<accession>A0ABX5KTZ2</accession>